<feature type="chain" id="PRO_5046694316" evidence="2">
    <location>
        <begin position="24"/>
        <end position="653"/>
    </location>
</feature>
<protein>
    <submittedName>
        <fullName evidence="3">Uncharacterized protein</fullName>
    </submittedName>
</protein>
<feature type="signal peptide" evidence="2">
    <location>
        <begin position="1"/>
        <end position="23"/>
    </location>
</feature>
<gene>
    <name evidence="3" type="ORF">CCMP2556_LOCUS9404</name>
</gene>
<reference evidence="3 4" key="1">
    <citation type="submission" date="2024-02" db="EMBL/GenBank/DDBJ databases">
        <authorList>
            <person name="Chen Y."/>
            <person name="Shah S."/>
            <person name="Dougan E. K."/>
            <person name="Thang M."/>
            <person name="Chan C."/>
        </authorList>
    </citation>
    <scope>NUCLEOTIDE SEQUENCE [LARGE SCALE GENOMIC DNA]</scope>
</reference>
<feature type="compositionally biased region" description="Acidic residues" evidence="1">
    <location>
        <begin position="49"/>
        <end position="60"/>
    </location>
</feature>
<keyword evidence="4" id="KW-1185">Reference proteome</keyword>
<proteinExistence type="predicted"/>
<evidence type="ECO:0000313" key="4">
    <source>
        <dbReference type="Proteomes" id="UP001642484"/>
    </source>
</evidence>
<comment type="caution">
    <text evidence="3">The sequence shown here is derived from an EMBL/GenBank/DDBJ whole genome shotgun (WGS) entry which is preliminary data.</text>
</comment>
<evidence type="ECO:0000256" key="2">
    <source>
        <dbReference type="SAM" id="SignalP"/>
    </source>
</evidence>
<name>A0ABP0J3B6_9DINO</name>
<accession>A0ABP0J3B6</accession>
<evidence type="ECO:0000256" key="1">
    <source>
        <dbReference type="SAM" id="MobiDB-lite"/>
    </source>
</evidence>
<sequence length="653" mass="72702">MLGSWQVLMRLLGTLCLLLGAGAADFKSIEELAALAPVTPAEAALAQTDSDELEDVDDEDAHGVNEEPADVKSAPTKRASFVVVREVSSRKQDSLTKKVEQDVQPYGPAACVRTFKDQKTNTCIMKTSCKAITGFGQYDMGFRCARESDNDARAEVHMFGAGSFAEEETFDSKVACLKCLPLEDKSYQTVGDLASQVLSMRQNLAIVESSVDRLNKKAVTSLKFPSTVITVQFSHDAAEASGGPLRSRTYDGLEVSLEYQMYTTFGSMLRMGMDLLTVAATNHIARAFFVNRVAEQKIRNVQAQQKMRFETEATAAETFVVTLRVPLRSLLGQCLDSSATGELQATFRCLEGSETLAAALLGAALARGTRAEGIYLMRGAQVHLVMQKVPAAPGAQGFAQSTSSSWPLPEPQPREWDRLLAVPSLEPCETQAPPELDGEADELLDIASKLSVERQLQRERTGKLEAKISTTVVYQKKAKKRLEACLRLQRYWRSFRCVALRVLRHRCRARMRLQRWFRALSARRVAYRRLRALRALRFLSRIVLGPIRSLSRARDRIYAVSYIGARWRGSRARTQAGLRCLQAVARGAIARRRIEQLAAASEVICKHVRNFLCRRLLKRSHKMRDRLKKLQAGANQIIAEFGAQRRPASTEKP</sequence>
<evidence type="ECO:0000313" key="3">
    <source>
        <dbReference type="EMBL" id="CAK9008833.1"/>
    </source>
</evidence>
<feature type="region of interest" description="Disordered" evidence="1">
    <location>
        <begin position="44"/>
        <end position="75"/>
    </location>
</feature>
<dbReference type="PROSITE" id="PS50096">
    <property type="entry name" value="IQ"/>
    <property type="match status" value="2"/>
</dbReference>
<keyword evidence="2" id="KW-0732">Signal</keyword>
<dbReference type="EMBL" id="CAXAMN010004369">
    <property type="protein sequence ID" value="CAK9008833.1"/>
    <property type="molecule type" value="Genomic_DNA"/>
</dbReference>
<dbReference type="Proteomes" id="UP001642484">
    <property type="component" value="Unassembled WGS sequence"/>
</dbReference>
<organism evidence="3 4">
    <name type="scientific">Durusdinium trenchii</name>
    <dbReference type="NCBI Taxonomy" id="1381693"/>
    <lineage>
        <taxon>Eukaryota</taxon>
        <taxon>Sar</taxon>
        <taxon>Alveolata</taxon>
        <taxon>Dinophyceae</taxon>
        <taxon>Suessiales</taxon>
        <taxon>Symbiodiniaceae</taxon>
        <taxon>Durusdinium</taxon>
    </lineage>
</organism>